<dbReference type="STRING" id="64791.A0A151WXL5"/>
<feature type="coiled-coil region" evidence="1">
    <location>
        <begin position="4"/>
        <end position="38"/>
    </location>
</feature>
<reference evidence="3 4" key="1">
    <citation type="submission" date="2015-09" db="EMBL/GenBank/DDBJ databases">
        <title>Trachymyrmex zeteki WGS genome.</title>
        <authorList>
            <person name="Nygaard S."/>
            <person name="Hu H."/>
            <person name="Boomsma J."/>
            <person name="Zhang G."/>
        </authorList>
    </citation>
    <scope>NUCLEOTIDE SEQUENCE [LARGE SCALE GENOMIC DNA]</scope>
    <source>
        <strain evidence="3">Tzet28-1</strain>
        <tissue evidence="3">Whole body</tissue>
    </source>
</reference>
<dbReference type="PANTHER" id="PTHR34239:SF2">
    <property type="entry name" value="TRANSPOSABLE ELEMENT P TRANSPOSASE_THAP9 CONSERVED DOMAIN-CONTAINING PROTEIN"/>
    <property type="match status" value="1"/>
</dbReference>
<sequence length="374" mass="42929">MSKRSAKEAELEALSEQMRCMRKKLRKLKKTATEEEKKLPAVIEIQTQAEEKENVNVIDVVDEKDNLTVGDSEDESEERSDVSLSDASNTDKEVMDDAEKDEGAKSAPSLSKEIRESLCLRAESADAADVVLHPILVDEWTKWMHKGLYEGEEEDEKKREEEENKQREVIMKKFPRKEALVVEAPKLNPEILAYMSGTVKNRDKHFVAAQNALGSAMVAVAKSISLILELEEDEISSKLLQNLGNVGKLMAGLHYQNSVMRRTFVIPGIDEKYRELLKKSDITSDLFGEDLFKCLKHTKSLSKVVEELTPYQQFKKLLKTKNQENRKSLPRKSRGYQQQVQKSKGPQRSFQYKDRQKNFSWNNKKSTKSSQYRH</sequence>
<organism evidence="3 4">
    <name type="scientific">Mycetomoellerius zeteki</name>
    <dbReference type="NCBI Taxonomy" id="64791"/>
    <lineage>
        <taxon>Eukaryota</taxon>
        <taxon>Metazoa</taxon>
        <taxon>Ecdysozoa</taxon>
        <taxon>Arthropoda</taxon>
        <taxon>Hexapoda</taxon>
        <taxon>Insecta</taxon>
        <taxon>Pterygota</taxon>
        <taxon>Neoptera</taxon>
        <taxon>Endopterygota</taxon>
        <taxon>Hymenoptera</taxon>
        <taxon>Apocrita</taxon>
        <taxon>Aculeata</taxon>
        <taxon>Formicoidea</taxon>
        <taxon>Formicidae</taxon>
        <taxon>Myrmicinae</taxon>
        <taxon>Mycetomoellerius</taxon>
    </lineage>
</organism>
<dbReference type="EMBL" id="KQ982676">
    <property type="protein sequence ID" value="KYQ52411.1"/>
    <property type="molecule type" value="Genomic_DNA"/>
</dbReference>
<keyword evidence="1" id="KW-0175">Coiled coil</keyword>
<feature type="compositionally biased region" description="Basic and acidic residues" evidence="2">
    <location>
        <begin position="89"/>
        <end position="104"/>
    </location>
</feature>
<name>A0A151WXL5_9HYME</name>
<evidence type="ECO:0000313" key="4">
    <source>
        <dbReference type="Proteomes" id="UP000075809"/>
    </source>
</evidence>
<feature type="region of interest" description="Disordered" evidence="2">
    <location>
        <begin position="323"/>
        <end position="374"/>
    </location>
</feature>
<gene>
    <name evidence="3" type="ORF">ALC60_08469</name>
</gene>
<feature type="compositionally biased region" description="Polar residues" evidence="2">
    <location>
        <begin position="335"/>
        <end position="350"/>
    </location>
</feature>
<proteinExistence type="predicted"/>
<evidence type="ECO:0000256" key="2">
    <source>
        <dbReference type="SAM" id="MobiDB-lite"/>
    </source>
</evidence>
<dbReference type="PANTHER" id="PTHR34239">
    <property type="entry name" value="APPLE DOMAIN-CONTAINING PROTEIN"/>
    <property type="match status" value="1"/>
</dbReference>
<protein>
    <submittedName>
        <fullName evidence="3">Uncharacterized protein</fullName>
    </submittedName>
</protein>
<evidence type="ECO:0000313" key="3">
    <source>
        <dbReference type="EMBL" id="KYQ52411.1"/>
    </source>
</evidence>
<feature type="region of interest" description="Disordered" evidence="2">
    <location>
        <begin position="63"/>
        <end position="110"/>
    </location>
</feature>
<evidence type="ECO:0000256" key="1">
    <source>
        <dbReference type="SAM" id="Coils"/>
    </source>
</evidence>
<dbReference type="AlphaFoldDB" id="A0A151WXL5"/>
<accession>A0A151WXL5</accession>
<feature type="compositionally biased region" description="Basic residues" evidence="2">
    <location>
        <begin position="365"/>
        <end position="374"/>
    </location>
</feature>
<dbReference type="Proteomes" id="UP000075809">
    <property type="component" value="Unassembled WGS sequence"/>
</dbReference>
<keyword evidence="4" id="KW-1185">Reference proteome</keyword>